<proteinExistence type="predicted"/>
<keyword evidence="3" id="KW-1185">Reference proteome</keyword>
<evidence type="ECO:0000313" key="2">
    <source>
        <dbReference type="EMBL" id="KAE9407762.1"/>
    </source>
</evidence>
<evidence type="ECO:0000256" key="1">
    <source>
        <dbReference type="SAM" id="MobiDB-lite"/>
    </source>
</evidence>
<dbReference type="InterPro" id="IPR019021">
    <property type="entry name" value="Mms22"/>
</dbReference>
<protein>
    <submittedName>
        <fullName evidence="2">Uncharacterized protein</fullName>
    </submittedName>
</protein>
<dbReference type="GO" id="GO:0035361">
    <property type="term" value="C:Cul8-RING ubiquitin ligase complex"/>
    <property type="evidence" value="ECO:0007669"/>
    <property type="project" value="TreeGrafter"/>
</dbReference>
<feature type="region of interest" description="Disordered" evidence="1">
    <location>
        <begin position="71"/>
        <end position="92"/>
    </location>
</feature>
<feature type="compositionally biased region" description="Polar residues" evidence="1">
    <location>
        <begin position="308"/>
        <end position="317"/>
    </location>
</feature>
<dbReference type="PANTHER" id="PTHR28122:SF1">
    <property type="entry name" value="E3 UBIQUITIN-PROTEIN LIGASE SUBSTRATE RECEPTOR MMS22"/>
    <property type="match status" value="1"/>
</dbReference>
<dbReference type="GO" id="GO:0000724">
    <property type="term" value="P:double-strand break repair via homologous recombination"/>
    <property type="evidence" value="ECO:0007669"/>
    <property type="project" value="TreeGrafter"/>
</dbReference>
<evidence type="ECO:0000313" key="3">
    <source>
        <dbReference type="Proteomes" id="UP000799118"/>
    </source>
</evidence>
<gene>
    <name evidence="2" type="ORF">BT96DRAFT_83515</name>
</gene>
<dbReference type="EMBL" id="ML769394">
    <property type="protein sequence ID" value="KAE9407762.1"/>
    <property type="molecule type" value="Genomic_DNA"/>
</dbReference>
<accession>A0A6A4I6Y7</accession>
<dbReference type="OrthoDB" id="2386201at2759"/>
<dbReference type="PANTHER" id="PTHR28122">
    <property type="entry name" value="E3 UBIQUITIN-PROTEIN LIGASE SUBSTRATE RECEPTOR MMS22"/>
    <property type="match status" value="1"/>
</dbReference>
<dbReference type="GO" id="GO:0005634">
    <property type="term" value="C:nucleus"/>
    <property type="evidence" value="ECO:0007669"/>
    <property type="project" value="InterPro"/>
</dbReference>
<dbReference type="AlphaFoldDB" id="A0A6A4I6Y7"/>
<reference evidence="2" key="1">
    <citation type="journal article" date="2019" name="Environ. Microbiol.">
        <title>Fungal ecological strategies reflected in gene transcription - a case study of two litter decomposers.</title>
        <authorList>
            <person name="Barbi F."/>
            <person name="Kohler A."/>
            <person name="Barry K."/>
            <person name="Baskaran P."/>
            <person name="Daum C."/>
            <person name="Fauchery L."/>
            <person name="Ihrmark K."/>
            <person name="Kuo A."/>
            <person name="LaButti K."/>
            <person name="Lipzen A."/>
            <person name="Morin E."/>
            <person name="Grigoriev I.V."/>
            <person name="Henrissat B."/>
            <person name="Lindahl B."/>
            <person name="Martin F."/>
        </authorList>
    </citation>
    <scope>NUCLEOTIDE SEQUENCE</scope>
    <source>
        <strain evidence="2">JB14</strain>
    </source>
</reference>
<dbReference type="GO" id="GO:0031297">
    <property type="term" value="P:replication fork processing"/>
    <property type="evidence" value="ECO:0007669"/>
    <property type="project" value="InterPro"/>
</dbReference>
<organism evidence="2 3">
    <name type="scientific">Gymnopus androsaceus JB14</name>
    <dbReference type="NCBI Taxonomy" id="1447944"/>
    <lineage>
        <taxon>Eukaryota</taxon>
        <taxon>Fungi</taxon>
        <taxon>Dikarya</taxon>
        <taxon>Basidiomycota</taxon>
        <taxon>Agaricomycotina</taxon>
        <taxon>Agaricomycetes</taxon>
        <taxon>Agaricomycetidae</taxon>
        <taxon>Agaricales</taxon>
        <taxon>Marasmiineae</taxon>
        <taxon>Omphalotaceae</taxon>
        <taxon>Gymnopus</taxon>
    </lineage>
</organism>
<sequence>MDPRFAIRLRRRCAKNSVRDIFLSQVSKPLPRKGRFPRIPKNPTMGFMFGVSSKTRYRFCPLLKTRRSSGECDSKVAHGDRASSDQSHETSFTKDAYPHYPPRLNIFHQGQTSSGNELSMLYNRMAGTAVGLHLNPSDYRSRINQARAYVDFPNADDTSRIACIRCLMYLSQMMVLDKTVDAECVVRGWYMDIIDVLLKEYKELQTKARNGAEPNAERLLNRVRLLVNAVLGSLRHILNAYNDPDVGVSYPDSSLLDVVQRVGNVDIMENSQTAREVMAVMRTFLLLRDKVVPAPQRPPIEPLLYNGLDSNESQDSQDAYGDMDIDMDDPVLKGLLDGGGAIHSDDASLDSDIQSKDKSAAKTLGQLSWVLYRCVKNAFLNYPRGRKPSTRYMENVDSWIDTWSRCADVAIIHSKMTWFAQCLNIQNPWREGGNIEWRRRIDIRIAFNILTRTPMSYQDTNIRDYFIESMFDALIPENEITVEHDFVAWLLSIDGLRHPLLRNLPVILPPPPEIYALTAEEFSSLREALLVGKPPSTSIFYTISFHVYGHRRAG</sequence>
<dbReference type="Proteomes" id="UP000799118">
    <property type="component" value="Unassembled WGS sequence"/>
</dbReference>
<feature type="region of interest" description="Disordered" evidence="1">
    <location>
        <begin position="302"/>
        <end position="321"/>
    </location>
</feature>
<dbReference type="Pfam" id="PF09462">
    <property type="entry name" value="Mus7"/>
    <property type="match status" value="1"/>
</dbReference>
<name>A0A6A4I6Y7_9AGAR</name>